<dbReference type="AlphaFoldDB" id="A0A059FF69"/>
<dbReference type="eggNOG" id="COG1416">
    <property type="taxonomic scope" value="Bacteria"/>
</dbReference>
<sequence length="174" mass="17814">MIRSATCAAALFTLAMPALAGPEAFQPGTVVPDYGKVAMIEGTELPADTVMKVAFDIGQAGPEDAISRSLETPARFLNMHAAAGVDPANLHVALIVHGPASADLLTDEARGAPNPNAGLIAELLAAGATIELCGQTSAMRDIAPEDLLPGVTIGLSAMSTHALLQQQGYTLNPF</sequence>
<evidence type="ECO:0000313" key="2">
    <source>
        <dbReference type="EMBL" id="KCZ89186.1"/>
    </source>
</evidence>
<organism evidence="2 3">
    <name type="scientific">Hyphomonas jannaschiana VP2</name>
    <dbReference type="NCBI Taxonomy" id="1280952"/>
    <lineage>
        <taxon>Bacteria</taxon>
        <taxon>Pseudomonadati</taxon>
        <taxon>Pseudomonadota</taxon>
        <taxon>Alphaproteobacteria</taxon>
        <taxon>Hyphomonadales</taxon>
        <taxon>Hyphomonadaceae</taxon>
        <taxon>Hyphomonas</taxon>
    </lineage>
</organism>
<evidence type="ECO:0000256" key="1">
    <source>
        <dbReference type="SAM" id="SignalP"/>
    </source>
</evidence>
<dbReference type="PANTHER" id="PTHR37691:SF1">
    <property type="entry name" value="BLR3518 PROTEIN"/>
    <property type="match status" value="1"/>
</dbReference>
<name>A0A059FF69_9PROT</name>
<proteinExistence type="predicted"/>
<dbReference type="Pfam" id="PF02635">
    <property type="entry name" value="DsrE"/>
    <property type="match status" value="1"/>
</dbReference>
<dbReference type="STRING" id="1280952.HJA_07812"/>
<gene>
    <name evidence="2" type="ORF">HJA_07812</name>
</gene>
<dbReference type="SUPFAM" id="SSF75169">
    <property type="entry name" value="DsrEFH-like"/>
    <property type="match status" value="1"/>
</dbReference>
<dbReference type="InterPro" id="IPR027396">
    <property type="entry name" value="DsrEFH-like"/>
</dbReference>
<dbReference type="PATRIC" id="fig|1280952.3.peg.1549"/>
<comment type="caution">
    <text evidence="2">The sequence shown here is derived from an EMBL/GenBank/DDBJ whole genome shotgun (WGS) entry which is preliminary data.</text>
</comment>
<protein>
    <submittedName>
        <fullName evidence="2">Uncharacterized protein</fullName>
    </submittedName>
</protein>
<dbReference type="Gene3D" id="3.40.1260.10">
    <property type="entry name" value="DsrEFH-like"/>
    <property type="match status" value="1"/>
</dbReference>
<accession>A0A059FF69</accession>
<dbReference type="RefSeq" id="WP_035580442.1">
    <property type="nucleotide sequence ID" value="NZ_ARYJ01000004.1"/>
</dbReference>
<evidence type="ECO:0000313" key="3">
    <source>
        <dbReference type="Proteomes" id="UP000024816"/>
    </source>
</evidence>
<dbReference type="PANTHER" id="PTHR37691">
    <property type="entry name" value="BLR3518 PROTEIN"/>
    <property type="match status" value="1"/>
</dbReference>
<feature type="signal peptide" evidence="1">
    <location>
        <begin position="1"/>
        <end position="20"/>
    </location>
</feature>
<feature type="chain" id="PRO_5001572145" evidence="1">
    <location>
        <begin position="21"/>
        <end position="174"/>
    </location>
</feature>
<reference evidence="2 3" key="1">
    <citation type="journal article" date="2014" name="Antonie Van Leeuwenhoek">
        <title>Hyphomonas beringensis sp. nov. and Hyphomonas chukchiensis sp. nov., isolated from surface seawater of the Bering Sea and Chukchi Sea.</title>
        <authorList>
            <person name="Li C."/>
            <person name="Lai Q."/>
            <person name="Li G."/>
            <person name="Dong C."/>
            <person name="Wang J."/>
            <person name="Liao Y."/>
            <person name="Shao Z."/>
        </authorList>
    </citation>
    <scope>NUCLEOTIDE SEQUENCE [LARGE SCALE GENOMIC DNA]</scope>
    <source>
        <strain evidence="2 3">VP2</strain>
    </source>
</reference>
<keyword evidence="3" id="KW-1185">Reference proteome</keyword>
<dbReference type="InterPro" id="IPR003787">
    <property type="entry name" value="Sulphur_relay_DsrE/F-like"/>
</dbReference>
<dbReference type="EMBL" id="ARYJ01000004">
    <property type="protein sequence ID" value="KCZ89186.1"/>
    <property type="molecule type" value="Genomic_DNA"/>
</dbReference>
<keyword evidence="1" id="KW-0732">Signal</keyword>
<dbReference type="Proteomes" id="UP000024816">
    <property type="component" value="Unassembled WGS sequence"/>
</dbReference>